<evidence type="ECO:0008006" key="4">
    <source>
        <dbReference type="Google" id="ProtNLM"/>
    </source>
</evidence>
<dbReference type="AlphaFoldDB" id="A0A3G2ELA7"/>
<feature type="chain" id="PRO_5018050071" description="SH3b domain-containing protein" evidence="1">
    <location>
        <begin position="28"/>
        <end position="153"/>
    </location>
</feature>
<organism evidence="2 3">
    <name type="scientific">Janthinobacterium agaricidamnosum</name>
    <dbReference type="NCBI Taxonomy" id="55508"/>
    <lineage>
        <taxon>Bacteria</taxon>
        <taxon>Pseudomonadati</taxon>
        <taxon>Pseudomonadota</taxon>
        <taxon>Betaproteobacteria</taxon>
        <taxon>Burkholderiales</taxon>
        <taxon>Oxalobacteraceae</taxon>
        <taxon>Janthinobacterium</taxon>
    </lineage>
</organism>
<dbReference type="Proteomes" id="UP000279594">
    <property type="component" value="Chromosome"/>
</dbReference>
<dbReference type="InterPro" id="IPR010466">
    <property type="entry name" value="DUF1058"/>
</dbReference>
<name>A0A3G2ELA7_9BURK</name>
<reference evidence="2 3" key="1">
    <citation type="submission" date="2018-10" db="EMBL/GenBank/DDBJ databases">
        <title>Effects of UV and annual dynamics of microbial communities in freshwater RAS systems.</title>
        <authorList>
            <person name="Bekkelund A.K."/>
            <person name="Hansen B.R."/>
            <person name="Stokken H."/>
            <person name="Eriksen B.F."/>
            <person name="Kashulin N.A."/>
        </authorList>
    </citation>
    <scope>NUCLEOTIDE SEQUENCE [LARGE SCALE GENOMIC DNA]</scope>
    <source>
        <strain evidence="2 3">BHSEK</strain>
    </source>
</reference>
<evidence type="ECO:0000256" key="1">
    <source>
        <dbReference type="SAM" id="SignalP"/>
    </source>
</evidence>
<protein>
    <recommendedName>
        <fullName evidence="4">SH3b domain-containing protein</fullName>
    </recommendedName>
</protein>
<proteinExistence type="predicted"/>
<dbReference type="Pfam" id="PF06347">
    <property type="entry name" value="SH3_4"/>
    <property type="match status" value="2"/>
</dbReference>
<gene>
    <name evidence="2" type="ORF">D9M09_28035</name>
</gene>
<dbReference type="RefSeq" id="WP_070223762.1">
    <property type="nucleotide sequence ID" value="NZ_CP033019.1"/>
</dbReference>
<feature type="signal peptide" evidence="1">
    <location>
        <begin position="1"/>
        <end position="27"/>
    </location>
</feature>
<dbReference type="Gene3D" id="2.30.30.40">
    <property type="entry name" value="SH3 Domains"/>
    <property type="match status" value="1"/>
</dbReference>
<evidence type="ECO:0000313" key="2">
    <source>
        <dbReference type="EMBL" id="AYM79875.1"/>
    </source>
</evidence>
<evidence type="ECO:0000313" key="3">
    <source>
        <dbReference type="Proteomes" id="UP000279594"/>
    </source>
</evidence>
<keyword evidence="1" id="KW-0732">Signal</keyword>
<accession>A0A3G2ELA7</accession>
<keyword evidence="3" id="KW-1185">Reference proteome</keyword>
<dbReference type="EMBL" id="CP033019">
    <property type="protein sequence ID" value="AYM79875.1"/>
    <property type="molecule type" value="Genomic_DNA"/>
</dbReference>
<sequence>MLKSALLSKFRWMAGAVLLLATAASHAVDFKTVGATPVILYDAPSSKGGKLYVAPRGMPLEVVLSYGDWVKVRDASGEMAWTEAKGLSAKRNVVARAANLKVRASPDDTASAIILVDKGVLLEMSEQPSSGWVKVRHKDGQSGYVKTSEVWGL</sequence>